<proteinExistence type="predicted"/>
<evidence type="ECO:0008006" key="5">
    <source>
        <dbReference type="Google" id="ProtNLM"/>
    </source>
</evidence>
<dbReference type="Proteomes" id="UP001206925">
    <property type="component" value="Unassembled WGS sequence"/>
</dbReference>
<dbReference type="InterPro" id="IPR006566">
    <property type="entry name" value="FBD"/>
</dbReference>
<gene>
    <name evidence="3" type="ORF">M8C21_005302</name>
</gene>
<dbReference type="Pfam" id="PF08387">
    <property type="entry name" value="FBD"/>
    <property type="match status" value="1"/>
</dbReference>
<evidence type="ECO:0000313" key="3">
    <source>
        <dbReference type="EMBL" id="KAI7728728.1"/>
    </source>
</evidence>
<organism evidence="3 4">
    <name type="scientific">Ambrosia artemisiifolia</name>
    <name type="common">Common ragweed</name>
    <dbReference type="NCBI Taxonomy" id="4212"/>
    <lineage>
        <taxon>Eukaryota</taxon>
        <taxon>Viridiplantae</taxon>
        <taxon>Streptophyta</taxon>
        <taxon>Embryophyta</taxon>
        <taxon>Tracheophyta</taxon>
        <taxon>Spermatophyta</taxon>
        <taxon>Magnoliopsida</taxon>
        <taxon>eudicotyledons</taxon>
        <taxon>Gunneridae</taxon>
        <taxon>Pentapetalae</taxon>
        <taxon>asterids</taxon>
        <taxon>campanulids</taxon>
        <taxon>Asterales</taxon>
        <taxon>Asteraceae</taxon>
        <taxon>Asteroideae</taxon>
        <taxon>Heliantheae alliance</taxon>
        <taxon>Heliantheae</taxon>
        <taxon>Ambrosia</taxon>
    </lineage>
</organism>
<dbReference type="SUPFAM" id="SSF81383">
    <property type="entry name" value="F-box domain"/>
    <property type="match status" value="1"/>
</dbReference>
<protein>
    <recommendedName>
        <fullName evidence="5">F-box/FBD/LRR-repeat protein</fullName>
    </recommendedName>
</protein>
<dbReference type="InterPro" id="IPR036047">
    <property type="entry name" value="F-box-like_dom_sf"/>
</dbReference>
<dbReference type="EMBL" id="JAMZMK010011158">
    <property type="protein sequence ID" value="KAI7728728.1"/>
    <property type="molecule type" value="Genomic_DNA"/>
</dbReference>
<evidence type="ECO:0000313" key="4">
    <source>
        <dbReference type="Proteomes" id="UP001206925"/>
    </source>
</evidence>
<evidence type="ECO:0000259" key="1">
    <source>
        <dbReference type="Pfam" id="PF00646"/>
    </source>
</evidence>
<dbReference type="Pfam" id="PF00646">
    <property type="entry name" value="F-box"/>
    <property type="match status" value="1"/>
</dbReference>
<reference evidence="3" key="1">
    <citation type="submission" date="2022-06" db="EMBL/GenBank/DDBJ databases">
        <title>Uncovering the hologenomic basis of an extraordinary plant invasion.</title>
        <authorList>
            <person name="Bieker V.C."/>
            <person name="Martin M.D."/>
            <person name="Gilbert T."/>
            <person name="Hodgins K."/>
            <person name="Battlay P."/>
            <person name="Petersen B."/>
            <person name="Wilson J."/>
        </authorList>
    </citation>
    <scope>NUCLEOTIDE SEQUENCE</scope>
    <source>
        <strain evidence="3">AA19_3_7</strain>
        <tissue evidence="3">Leaf</tissue>
    </source>
</reference>
<accession>A0AAD5G612</accession>
<feature type="domain" description="FBD" evidence="2">
    <location>
        <begin position="208"/>
        <end position="244"/>
    </location>
</feature>
<keyword evidence="4" id="KW-1185">Reference proteome</keyword>
<feature type="domain" description="F-box" evidence="1">
    <location>
        <begin position="17"/>
        <end position="54"/>
    </location>
</feature>
<evidence type="ECO:0000259" key="2">
    <source>
        <dbReference type="Pfam" id="PF08387"/>
    </source>
</evidence>
<dbReference type="PANTHER" id="PTHR31639">
    <property type="entry name" value="F-BOX PROTEIN-LIKE"/>
    <property type="match status" value="1"/>
</dbReference>
<comment type="caution">
    <text evidence="3">The sequence shown here is derived from an EMBL/GenBank/DDBJ whole genome shotgun (WGS) entry which is preliminary data.</text>
</comment>
<name>A0AAD5G612_AMBAR</name>
<sequence>MEDKRLSKAQQLSSDRITKLPQAIIETILCLLPIEEAARTSILSSEWRYKWTTIPKLVFRLSTVTKKTAKKKKNSGIANEDKLLNAIQQIIDEESLLGNEMPSIMDLFNCLPVIEHLTTWVYIFKAFAQVSVPDEPPASLIHLKYICIDFMCFVDGYGLPLLALLIKCSPNLEKIKLEIRGYADCDKIEPDELEEHSLILEKYSDVWLEHLYELEIEDFGNYKPELEFVKFILARSPNMKKVVLRICMSKNKELEMSKILLHTPRASLVEIIVNNRCKG</sequence>
<dbReference type="AlphaFoldDB" id="A0AAD5G612"/>
<dbReference type="PANTHER" id="PTHR31639:SF315">
    <property type="entry name" value="LEUCINE-RICH REPEAT DOMAIN SUPERFAMILY, F-BOX-LIKE DOMAIN SUPERFAMILY"/>
    <property type="match status" value="1"/>
</dbReference>
<dbReference type="InterPro" id="IPR001810">
    <property type="entry name" value="F-box_dom"/>
</dbReference>